<accession>A0A2H0TG98</accession>
<dbReference type="Pfam" id="PF13439">
    <property type="entry name" value="Glyco_transf_4"/>
    <property type="match status" value="1"/>
</dbReference>
<keyword evidence="1" id="KW-0808">Transferase</keyword>
<dbReference type="CDD" id="cd03801">
    <property type="entry name" value="GT4_PimA-like"/>
    <property type="match status" value="1"/>
</dbReference>
<proteinExistence type="predicted"/>
<dbReference type="PANTHER" id="PTHR46401">
    <property type="entry name" value="GLYCOSYLTRANSFERASE WBBK-RELATED"/>
    <property type="match status" value="1"/>
</dbReference>
<organism evidence="4 5">
    <name type="scientific">Candidatus Niyogibacteria bacterium CG10_big_fil_rev_8_21_14_0_10_46_36</name>
    <dbReference type="NCBI Taxonomy" id="1974726"/>
    <lineage>
        <taxon>Bacteria</taxon>
        <taxon>Candidatus Niyogiibacteriota</taxon>
    </lineage>
</organism>
<evidence type="ECO:0000259" key="2">
    <source>
        <dbReference type="Pfam" id="PF00534"/>
    </source>
</evidence>
<reference evidence="5" key="1">
    <citation type="submission" date="2017-09" db="EMBL/GenBank/DDBJ databases">
        <title>Depth-based differentiation of microbial function through sediment-hosted aquifers and enrichment of novel symbionts in the deep terrestrial subsurface.</title>
        <authorList>
            <person name="Probst A.J."/>
            <person name="Ladd B."/>
            <person name="Jarett J.K."/>
            <person name="Geller-Mcgrath D.E."/>
            <person name="Sieber C.M.K."/>
            <person name="Emerson J.B."/>
            <person name="Anantharaman K."/>
            <person name="Thomas B.C."/>
            <person name="Malmstrom R."/>
            <person name="Stieglmeier M."/>
            <person name="Klingl A."/>
            <person name="Woyke T."/>
            <person name="Ryan C.M."/>
            <person name="Banfield J.F."/>
        </authorList>
    </citation>
    <scope>NUCLEOTIDE SEQUENCE [LARGE SCALE GENOMIC DNA]</scope>
</reference>
<comment type="caution">
    <text evidence="4">The sequence shown here is derived from an EMBL/GenBank/DDBJ whole genome shotgun (WGS) entry which is preliminary data.</text>
</comment>
<gene>
    <name evidence="4" type="ORF">COU47_00940</name>
</gene>
<dbReference type="SUPFAM" id="SSF53756">
    <property type="entry name" value="UDP-Glycosyltransferase/glycogen phosphorylase"/>
    <property type="match status" value="1"/>
</dbReference>
<evidence type="ECO:0000259" key="3">
    <source>
        <dbReference type="Pfam" id="PF13439"/>
    </source>
</evidence>
<evidence type="ECO:0000313" key="4">
    <source>
        <dbReference type="EMBL" id="PIR69984.1"/>
    </source>
</evidence>
<dbReference type="Pfam" id="PF00534">
    <property type="entry name" value="Glycos_transf_1"/>
    <property type="match status" value="1"/>
</dbReference>
<dbReference type="Gene3D" id="3.40.50.2000">
    <property type="entry name" value="Glycogen Phosphorylase B"/>
    <property type="match status" value="2"/>
</dbReference>
<dbReference type="PANTHER" id="PTHR46401:SF2">
    <property type="entry name" value="GLYCOSYLTRANSFERASE WBBK-RELATED"/>
    <property type="match status" value="1"/>
</dbReference>
<dbReference type="EMBL" id="PFCO01000001">
    <property type="protein sequence ID" value="PIR69984.1"/>
    <property type="molecule type" value="Genomic_DNA"/>
</dbReference>
<evidence type="ECO:0000256" key="1">
    <source>
        <dbReference type="ARBA" id="ARBA00022679"/>
    </source>
</evidence>
<protein>
    <recommendedName>
        <fullName evidence="6">Glycosyltransferase family 1 protein</fullName>
    </recommendedName>
</protein>
<dbReference type="InterPro" id="IPR001296">
    <property type="entry name" value="Glyco_trans_1"/>
</dbReference>
<evidence type="ECO:0008006" key="6">
    <source>
        <dbReference type="Google" id="ProtNLM"/>
    </source>
</evidence>
<dbReference type="AlphaFoldDB" id="A0A2H0TG98"/>
<feature type="domain" description="Glycosyl transferase family 1" evidence="2">
    <location>
        <begin position="225"/>
        <end position="381"/>
    </location>
</feature>
<dbReference type="GO" id="GO:0016757">
    <property type="term" value="F:glycosyltransferase activity"/>
    <property type="evidence" value="ECO:0007669"/>
    <property type="project" value="InterPro"/>
</dbReference>
<dbReference type="Proteomes" id="UP000231503">
    <property type="component" value="Unassembled WGS sequence"/>
</dbReference>
<evidence type="ECO:0000313" key="5">
    <source>
        <dbReference type="Proteomes" id="UP000231503"/>
    </source>
</evidence>
<sequence length="405" mass="46536">MKVAMIVRKLNTRGGVQRHVLYVARELKKAGHEVVLYTFLYSKEDCFADLLEGMDVRSLDFFPTYKHRSAWSIVNIFRSFGQMFRENDASKELADLIDKDTDILNPHDHVCYRVAYYFKERSKNVPSVWVMHDMPTKQFMMLRAQKLDSQLRVSLVKRAFYRVYDAYDAHKFIKAQNEIAVLDERDKKWAKKYFGKNATIIRNGVDANYFSYQERIPPTKETVSLFMNGIFFPHRRFEDGISALGLLVQRGYNATLTISGSTKSNEKYYASLVSLVARLGLQKRVRFTGEISEEDFLAEYHKHHLFLFPNHMQSWGLAVFEAMSCGMPVIVSDTAGASEVLTDKENAVLFSAKDVGALAKSIEILVSDSQLYNTLRKNGRSFVEKKLSWAQTADALIRLFVKASV</sequence>
<feature type="domain" description="Glycosyltransferase subfamily 4-like N-terminal" evidence="3">
    <location>
        <begin position="14"/>
        <end position="208"/>
    </location>
</feature>
<name>A0A2H0TG98_9BACT</name>
<dbReference type="InterPro" id="IPR028098">
    <property type="entry name" value="Glyco_trans_4-like_N"/>
</dbReference>